<keyword evidence="3" id="KW-1185">Reference proteome</keyword>
<feature type="chain" id="PRO_5011679354" evidence="1">
    <location>
        <begin position="31"/>
        <end position="385"/>
    </location>
</feature>
<dbReference type="EMBL" id="FNRM01000003">
    <property type="protein sequence ID" value="SEA45183.1"/>
    <property type="molecule type" value="Genomic_DNA"/>
</dbReference>
<gene>
    <name evidence="2" type="ORF">SAMN04488051_103260</name>
</gene>
<dbReference type="STRING" id="152573.SAMN04488051_103260"/>
<accession>A0A1H4BAL1</accession>
<dbReference type="AlphaFoldDB" id="A0A1H4BAL1"/>
<name>A0A1H4BAL1_ALKAM</name>
<protein>
    <submittedName>
        <fullName evidence="2">Porin</fullName>
    </submittedName>
</protein>
<feature type="signal peptide" evidence="1">
    <location>
        <begin position="1"/>
        <end position="30"/>
    </location>
</feature>
<organism evidence="2 3">
    <name type="scientific">Alkalimonas amylolytica</name>
    <dbReference type="NCBI Taxonomy" id="152573"/>
    <lineage>
        <taxon>Bacteria</taxon>
        <taxon>Pseudomonadati</taxon>
        <taxon>Pseudomonadota</taxon>
        <taxon>Gammaproteobacteria</taxon>
        <taxon>Alkalimonas</taxon>
    </lineage>
</organism>
<dbReference type="Gene3D" id="2.40.160.10">
    <property type="entry name" value="Porin"/>
    <property type="match status" value="1"/>
</dbReference>
<proteinExistence type="predicted"/>
<dbReference type="InterPro" id="IPR023614">
    <property type="entry name" value="Porin_dom_sf"/>
</dbReference>
<evidence type="ECO:0000313" key="3">
    <source>
        <dbReference type="Proteomes" id="UP000198773"/>
    </source>
</evidence>
<evidence type="ECO:0000313" key="2">
    <source>
        <dbReference type="EMBL" id="SEA45183.1"/>
    </source>
</evidence>
<dbReference type="Proteomes" id="UP000198773">
    <property type="component" value="Unassembled WGS sequence"/>
</dbReference>
<evidence type="ECO:0000256" key="1">
    <source>
        <dbReference type="SAM" id="SignalP"/>
    </source>
</evidence>
<sequence>MIGVQIHMVSKIKQLSLGVLLALSATAAQAEIRFNGFASIQAGSTLSSSDSLYGYNNEVDFKNESLFALQAQADLGDRLSVTAQLMGRGANDFNAEFEWAYLTYELNSQTRINAGRLRTPFYRYSDFMDVGYAYDWARVPSSVYNLDFNNLEGVSLVRFGQLGEVDSTLQLILGSYSGTTAITPAPADATIERIAGATWELVQGDFSARLAYLTGKLTLVDQDGELSGLLNLLEQSGFASTASQIRIDDASSAFMGLALGYDNGSLVLSGEVVRARVKDTVIPTQNGYYLSAGYRIDSYTPFVSFERRDNDGKAEIYQALAAENLFRPAVTTVVESFTTKRDTWNIGSRYDFHPSAALKVQFSSQKDKVADRRDQLLTVGIDLVF</sequence>
<reference evidence="2 3" key="1">
    <citation type="submission" date="2016-10" db="EMBL/GenBank/DDBJ databases">
        <authorList>
            <person name="de Groot N.N."/>
        </authorList>
    </citation>
    <scope>NUCLEOTIDE SEQUENCE [LARGE SCALE GENOMIC DNA]</scope>
    <source>
        <strain evidence="2 3">CGMCC 1.3430</strain>
    </source>
</reference>
<keyword evidence="1" id="KW-0732">Signal</keyword>
<dbReference type="SUPFAM" id="SSF56935">
    <property type="entry name" value="Porins"/>
    <property type="match status" value="1"/>
</dbReference>